<dbReference type="InterPro" id="IPR035906">
    <property type="entry name" value="MetI-like_sf"/>
</dbReference>
<protein>
    <submittedName>
        <fullName evidence="10">Amino acid ABC transporter permease</fullName>
    </submittedName>
</protein>
<dbReference type="Pfam" id="PF00528">
    <property type="entry name" value="BPD_transp_1"/>
    <property type="match status" value="1"/>
</dbReference>
<evidence type="ECO:0000256" key="8">
    <source>
        <dbReference type="RuleBase" id="RU363032"/>
    </source>
</evidence>
<keyword evidence="7 8" id="KW-0472">Membrane</keyword>
<dbReference type="PANTHER" id="PTHR30614">
    <property type="entry name" value="MEMBRANE COMPONENT OF AMINO ACID ABC TRANSPORTER"/>
    <property type="match status" value="1"/>
</dbReference>
<evidence type="ECO:0000256" key="3">
    <source>
        <dbReference type="ARBA" id="ARBA00022475"/>
    </source>
</evidence>
<keyword evidence="3" id="KW-1003">Cell membrane</keyword>
<dbReference type="FunFam" id="1.10.3720.10:FF:000006">
    <property type="entry name" value="Glutamate/aspartate ABC transporter, permease protein GltK"/>
    <property type="match status" value="1"/>
</dbReference>
<feature type="transmembrane region" description="Helical" evidence="8">
    <location>
        <begin position="116"/>
        <end position="135"/>
    </location>
</feature>
<keyword evidence="6 8" id="KW-1133">Transmembrane helix</keyword>
<dbReference type="SUPFAM" id="SSF161098">
    <property type="entry name" value="MetI-like"/>
    <property type="match status" value="1"/>
</dbReference>
<evidence type="ECO:0000313" key="11">
    <source>
        <dbReference type="Proteomes" id="UP001224674"/>
    </source>
</evidence>
<keyword evidence="2 8" id="KW-0813">Transport</keyword>
<evidence type="ECO:0000256" key="1">
    <source>
        <dbReference type="ARBA" id="ARBA00004651"/>
    </source>
</evidence>
<evidence type="ECO:0000256" key="4">
    <source>
        <dbReference type="ARBA" id="ARBA00022692"/>
    </source>
</evidence>
<feature type="transmembrane region" description="Helical" evidence="8">
    <location>
        <begin position="251"/>
        <end position="272"/>
    </location>
</feature>
<evidence type="ECO:0000256" key="7">
    <source>
        <dbReference type="ARBA" id="ARBA00023136"/>
    </source>
</evidence>
<dbReference type="NCBIfam" id="TIGR01726">
    <property type="entry name" value="HEQRo_perm_3TM"/>
    <property type="match status" value="1"/>
</dbReference>
<evidence type="ECO:0000256" key="6">
    <source>
        <dbReference type="ARBA" id="ARBA00022989"/>
    </source>
</evidence>
<evidence type="ECO:0000256" key="2">
    <source>
        <dbReference type="ARBA" id="ARBA00022448"/>
    </source>
</evidence>
<dbReference type="InterPro" id="IPR000515">
    <property type="entry name" value="MetI-like"/>
</dbReference>
<dbReference type="CDD" id="cd06261">
    <property type="entry name" value="TM_PBP2"/>
    <property type="match status" value="1"/>
</dbReference>
<dbReference type="GO" id="GO:0006865">
    <property type="term" value="P:amino acid transport"/>
    <property type="evidence" value="ECO:0007669"/>
    <property type="project" value="UniProtKB-KW"/>
</dbReference>
<dbReference type="EMBL" id="CP122566">
    <property type="protein sequence ID" value="WGH92715.1"/>
    <property type="molecule type" value="Genomic_DNA"/>
</dbReference>
<keyword evidence="4 8" id="KW-0812">Transmembrane</keyword>
<feature type="transmembrane region" description="Helical" evidence="8">
    <location>
        <begin position="27"/>
        <end position="46"/>
    </location>
</feature>
<dbReference type="RefSeq" id="WP_279674680.1">
    <property type="nucleotide sequence ID" value="NZ_CP122566.1"/>
</dbReference>
<gene>
    <name evidence="10" type="ORF">QDX21_10475</name>
</gene>
<feature type="transmembrane region" description="Helical" evidence="8">
    <location>
        <begin position="58"/>
        <end position="91"/>
    </location>
</feature>
<dbReference type="GO" id="GO:0043190">
    <property type="term" value="C:ATP-binding cassette (ABC) transporter complex"/>
    <property type="evidence" value="ECO:0007669"/>
    <property type="project" value="InterPro"/>
</dbReference>
<dbReference type="InterPro" id="IPR043429">
    <property type="entry name" value="ArtM/GltK/GlnP/TcyL/YhdX-like"/>
</dbReference>
<proteinExistence type="inferred from homology"/>
<name>A0AAJ6DBJ9_9MICC</name>
<dbReference type="Proteomes" id="UP001224674">
    <property type="component" value="Chromosome"/>
</dbReference>
<keyword evidence="5" id="KW-0029">Amino-acid transport</keyword>
<reference evidence="10 11" key="1">
    <citation type="submission" date="2023-03" db="EMBL/GenBank/DDBJ databases">
        <title>Complete genome sequences of several Auritidibacter ignavus strains isolated from ear infections.</title>
        <authorList>
            <person name="Baehr T."/>
            <person name="Baumhoegger A.M."/>
        </authorList>
    </citation>
    <scope>NUCLEOTIDE SEQUENCE [LARGE SCALE GENOMIC DNA]</scope>
    <source>
        <strain evidence="10 11">BABAE-6</strain>
    </source>
</reference>
<comment type="subcellular location">
    <subcellularLocation>
        <location evidence="1 8">Cell membrane</location>
        <topology evidence="1 8">Multi-pass membrane protein</topology>
    </subcellularLocation>
</comment>
<accession>A0AAJ6DBJ9</accession>
<evidence type="ECO:0000313" key="10">
    <source>
        <dbReference type="EMBL" id="WGH92715.1"/>
    </source>
</evidence>
<keyword evidence="11" id="KW-1185">Reference proteome</keyword>
<evidence type="ECO:0000256" key="5">
    <source>
        <dbReference type="ARBA" id="ARBA00022970"/>
    </source>
</evidence>
<dbReference type="GO" id="GO:0022857">
    <property type="term" value="F:transmembrane transporter activity"/>
    <property type="evidence" value="ECO:0007669"/>
    <property type="project" value="InterPro"/>
</dbReference>
<dbReference type="PROSITE" id="PS50928">
    <property type="entry name" value="ABC_TM1"/>
    <property type="match status" value="1"/>
</dbReference>
<comment type="similarity">
    <text evidence="8">Belongs to the binding-protein-dependent transport system permease family.</text>
</comment>
<dbReference type="AlphaFoldDB" id="A0AAJ6DBJ9"/>
<organism evidence="10 11">
    <name type="scientific">Auritidibacter ignavus</name>
    <dbReference type="NCBI Taxonomy" id="678932"/>
    <lineage>
        <taxon>Bacteria</taxon>
        <taxon>Bacillati</taxon>
        <taxon>Actinomycetota</taxon>
        <taxon>Actinomycetes</taxon>
        <taxon>Micrococcales</taxon>
        <taxon>Micrococcaceae</taxon>
        <taxon>Auritidibacter</taxon>
    </lineage>
</organism>
<sequence>MERRTEPFVLADGRTIPVAPVKHVKRWIVGAIAIAVLIWLLSILVFNERIRWDRVWEYLFFPNILSGVGVTIYISIVATILGLVLGVFIAIMKLSNNPVLRWIAEGYIWFFRGTPVLLQLIFWFNLAFLLPYLVLKIPFTNLGFRWDTNELISGSTAGILGLGLNLSAYFAETVRAGIMAVDRGQTEAALASGMTRGQTTRLIVLPQALRIIIPPTGNEFISMLKTTSLIVVVAGNDLMTNASQIYKQNNLIIELLIVASIWYMVMTAIATYGQSLLEKRFGKERVRAIRGTTFSQKVVEATTGAIKIPQGSRKG</sequence>
<dbReference type="Gene3D" id="1.10.3720.10">
    <property type="entry name" value="MetI-like"/>
    <property type="match status" value="1"/>
</dbReference>
<dbReference type="InterPro" id="IPR010065">
    <property type="entry name" value="AA_ABC_transptr_permease_3TM"/>
</dbReference>
<evidence type="ECO:0000259" key="9">
    <source>
        <dbReference type="PROSITE" id="PS50928"/>
    </source>
</evidence>
<feature type="domain" description="ABC transmembrane type-1" evidence="9">
    <location>
        <begin position="68"/>
        <end position="274"/>
    </location>
</feature>
<dbReference type="PANTHER" id="PTHR30614:SF0">
    <property type="entry name" value="L-CYSTINE TRANSPORT SYSTEM PERMEASE PROTEIN TCYL"/>
    <property type="match status" value="1"/>
</dbReference>